<proteinExistence type="predicted"/>
<dbReference type="Proteomes" id="UP000255528">
    <property type="component" value="Unassembled WGS sequence"/>
</dbReference>
<name>A0A381C6C5_9ENTR</name>
<evidence type="ECO:0008006" key="3">
    <source>
        <dbReference type="Google" id="ProtNLM"/>
    </source>
</evidence>
<dbReference type="AlphaFoldDB" id="A0A381C6C5"/>
<sequence>MNFPKEGVRLHQTNFGAIGQQLQPLLAGGDCYRLIIKPWRDKRSLPQNALSHMWYGEISEYLIRSGRTEATPEWVKRNLKKTYLGSVEITYTDFITGEKATTWEPRHTSDLDAGEMHHFLGQVEMWCAQFGLFLTIPHGCEYQQLRDQQNQ</sequence>
<organism evidence="1 2">
    <name type="scientific">Buttiauxella agrestis</name>
    <dbReference type="NCBI Taxonomy" id="82977"/>
    <lineage>
        <taxon>Bacteria</taxon>
        <taxon>Pseudomonadati</taxon>
        <taxon>Pseudomonadota</taxon>
        <taxon>Gammaproteobacteria</taxon>
        <taxon>Enterobacterales</taxon>
        <taxon>Enterobacteriaceae</taxon>
        <taxon>Buttiauxella</taxon>
    </lineage>
</organism>
<dbReference type="SUPFAM" id="SSF103370">
    <property type="entry name" value="NinB"/>
    <property type="match status" value="1"/>
</dbReference>
<protein>
    <recommendedName>
        <fullName evidence="3">NinB protein</fullName>
    </recommendedName>
</protein>
<dbReference type="InterPro" id="IPR036619">
    <property type="entry name" value="NinB_sf"/>
</dbReference>
<evidence type="ECO:0000313" key="1">
    <source>
        <dbReference type="EMBL" id="SUW63458.1"/>
    </source>
</evidence>
<evidence type="ECO:0000313" key="2">
    <source>
        <dbReference type="Proteomes" id="UP000255528"/>
    </source>
</evidence>
<dbReference type="Gene3D" id="1.10.3790.10">
    <property type="entry name" value="NinB"/>
    <property type="match status" value="1"/>
</dbReference>
<reference evidence="1 2" key="1">
    <citation type="submission" date="2018-06" db="EMBL/GenBank/DDBJ databases">
        <authorList>
            <consortium name="Pathogen Informatics"/>
            <person name="Doyle S."/>
        </authorList>
    </citation>
    <scope>NUCLEOTIDE SEQUENCE [LARGE SCALE GENOMIC DNA]</scope>
    <source>
        <strain evidence="1 2">NCTC12119</strain>
    </source>
</reference>
<accession>A0A381C6C5</accession>
<dbReference type="NCBIfam" id="NF007281">
    <property type="entry name" value="PRK09741.1"/>
    <property type="match status" value="1"/>
</dbReference>
<dbReference type="EMBL" id="UIGI01000001">
    <property type="protein sequence ID" value="SUW63458.1"/>
    <property type="molecule type" value="Genomic_DNA"/>
</dbReference>
<gene>
    <name evidence="1" type="ORF">NCTC12119_01948</name>
</gene>
<dbReference type="RefSeq" id="WP_115628182.1">
    <property type="nucleotide sequence ID" value="NZ_UIGI01000001.1"/>
</dbReference>